<dbReference type="GeneID" id="300267488"/>
<dbReference type="InterPro" id="IPR018581">
    <property type="entry name" value="T3SS_pilus_HrpA"/>
</dbReference>
<gene>
    <name evidence="2" type="primary">hrpA1</name>
    <name evidence="2" type="ORF">NCTC11842_05297</name>
</gene>
<feature type="region of interest" description="Disordered" evidence="1">
    <location>
        <begin position="91"/>
        <end position="114"/>
    </location>
</feature>
<dbReference type="Proteomes" id="UP000250443">
    <property type="component" value="Unassembled WGS sequence"/>
</dbReference>
<reference evidence="2 3" key="1">
    <citation type="submission" date="2018-06" db="EMBL/GenBank/DDBJ databases">
        <authorList>
            <consortium name="Pathogen Informatics"/>
            <person name="Doyle S."/>
        </authorList>
    </citation>
    <scope>NUCLEOTIDE SEQUENCE [LARGE SCALE GENOMIC DNA]</scope>
    <source>
        <strain evidence="2 3">NCTC11842</strain>
    </source>
</reference>
<evidence type="ECO:0000313" key="3">
    <source>
        <dbReference type="Proteomes" id="UP000250443"/>
    </source>
</evidence>
<dbReference type="AlphaFoldDB" id="A0A2X2DFJ4"/>
<proteinExistence type="predicted"/>
<dbReference type="GO" id="GO:0005615">
    <property type="term" value="C:extracellular space"/>
    <property type="evidence" value="ECO:0007669"/>
    <property type="project" value="InterPro"/>
</dbReference>
<dbReference type="EMBL" id="UAUF01000015">
    <property type="protein sequence ID" value="SPZ16266.1"/>
    <property type="molecule type" value="Genomic_DNA"/>
</dbReference>
<dbReference type="Pfam" id="PF09589">
    <property type="entry name" value="HrpA_pilin"/>
    <property type="match status" value="1"/>
</dbReference>
<evidence type="ECO:0000313" key="2">
    <source>
        <dbReference type="EMBL" id="SPZ16266.1"/>
    </source>
</evidence>
<accession>A0A2X2DFJ4</accession>
<name>A0A2X2DFJ4_PSELU</name>
<protein>
    <submittedName>
        <fullName evidence="2">Type III helper protein HrpA1</fullName>
    </submittedName>
</protein>
<sequence length="114" mass="12025">MVNPVNNPNTGFTGFVGDVTNAGGQFVQGANQAEANFSTQQAMNEMTGTSSSVEAQRAEMKKNDENNAALIGLQGQENRQIAIQNTLNSIQSARDDASNKKISSAAQNAKGISY</sequence>
<evidence type="ECO:0000256" key="1">
    <source>
        <dbReference type="SAM" id="MobiDB-lite"/>
    </source>
</evidence>
<dbReference type="RefSeq" id="WP_159435100.1">
    <property type="nucleotide sequence ID" value="NZ_CP053064.1"/>
</dbReference>
<organism evidence="2 3">
    <name type="scientific">Pseudomonas luteola</name>
    <dbReference type="NCBI Taxonomy" id="47886"/>
    <lineage>
        <taxon>Bacteria</taxon>
        <taxon>Pseudomonadati</taxon>
        <taxon>Pseudomonadota</taxon>
        <taxon>Gammaproteobacteria</taxon>
        <taxon>Pseudomonadales</taxon>
        <taxon>Pseudomonadaceae</taxon>
        <taxon>Pseudomonas</taxon>
    </lineage>
</organism>